<dbReference type="InterPro" id="IPR001509">
    <property type="entry name" value="Epimerase_deHydtase"/>
</dbReference>
<dbReference type="PANTHER" id="PTHR11092:SF0">
    <property type="entry name" value="EPIMERASE FAMILY PROTEIN SDR39U1"/>
    <property type="match status" value="1"/>
</dbReference>
<reference evidence="4 5" key="1">
    <citation type="submission" date="2019-08" db="EMBL/GenBank/DDBJ databases">
        <title>Parahaliea maris sp. nov., isolated from the surface seawater.</title>
        <authorList>
            <person name="Liu Y."/>
        </authorList>
    </citation>
    <scope>NUCLEOTIDE SEQUENCE [LARGE SCALE GENOMIC DNA]</scope>
    <source>
        <strain evidence="4 5">HSLHS9</strain>
    </source>
</reference>
<dbReference type="EMBL" id="VRZA01000006">
    <property type="protein sequence ID" value="TXS91273.1"/>
    <property type="molecule type" value="Genomic_DNA"/>
</dbReference>
<dbReference type="CDD" id="cd05242">
    <property type="entry name" value="SDR_a8"/>
    <property type="match status" value="1"/>
</dbReference>
<dbReference type="NCBIfam" id="TIGR01777">
    <property type="entry name" value="yfcH"/>
    <property type="match status" value="1"/>
</dbReference>
<keyword evidence="5" id="KW-1185">Reference proteome</keyword>
<dbReference type="RefSeq" id="WP_148069507.1">
    <property type="nucleotide sequence ID" value="NZ_VRZA01000006.1"/>
</dbReference>
<dbReference type="AlphaFoldDB" id="A0A5C8ZRY9"/>
<name>A0A5C8ZRY9_9GAMM</name>
<dbReference type="Gene3D" id="3.40.50.720">
    <property type="entry name" value="NAD(P)-binding Rossmann-like Domain"/>
    <property type="match status" value="1"/>
</dbReference>
<evidence type="ECO:0000313" key="5">
    <source>
        <dbReference type="Proteomes" id="UP000321039"/>
    </source>
</evidence>
<feature type="domain" description="DUF1731" evidence="3">
    <location>
        <begin position="245"/>
        <end position="291"/>
    </location>
</feature>
<sequence length="295" mass="31480">MRILITGGTGFIGRALVPALMERGDSVVILSRQPDEVTVQPGVTAVNALEDVTGDVEAVVNLTGAPIVDRRWSAKRKALLRSSRIETTEELVRWMSGRTVPPSVLVSGSAVGYYGSQQDGELDEESAQAPCFPAQLCSDWEQAALAAESASTRVCLIRTGIVLGAGGALAKMLPAFRMGLGGPIGDGRQWMSWIHINDEVGAILHLLDSPGLRGAFNLTAPEPVTNEEFTRTLAGVLRRPAVFRVPARVMKVMLGEASELLVEGQRVVPVRLQASGYAFVFPSLAPALRAVIGRD</sequence>
<feature type="domain" description="NAD-dependent epimerase/dehydratase" evidence="2">
    <location>
        <begin position="3"/>
        <end position="210"/>
    </location>
</feature>
<accession>A0A5C8ZRY9</accession>
<evidence type="ECO:0000259" key="3">
    <source>
        <dbReference type="Pfam" id="PF08338"/>
    </source>
</evidence>
<dbReference type="PANTHER" id="PTHR11092">
    <property type="entry name" value="SUGAR NUCLEOTIDE EPIMERASE RELATED"/>
    <property type="match status" value="1"/>
</dbReference>
<dbReference type="Pfam" id="PF08338">
    <property type="entry name" value="DUF1731"/>
    <property type="match status" value="1"/>
</dbReference>
<dbReference type="SUPFAM" id="SSF51735">
    <property type="entry name" value="NAD(P)-binding Rossmann-fold domains"/>
    <property type="match status" value="1"/>
</dbReference>
<dbReference type="InterPro" id="IPR036291">
    <property type="entry name" value="NAD(P)-bd_dom_sf"/>
</dbReference>
<dbReference type="Pfam" id="PF01370">
    <property type="entry name" value="Epimerase"/>
    <property type="match status" value="1"/>
</dbReference>
<dbReference type="InterPro" id="IPR013549">
    <property type="entry name" value="DUF1731"/>
</dbReference>
<comment type="similarity">
    <text evidence="1">Belongs to the NAD(P)-dependent epimerase/dehydratase family. SDR39U1 subfamily.</text>
</comment>
<proteinExistence type="inferred from homology"/>
<dbReference type="InterPro" id="IPR010099">
    <property type="entry name" value="SDR39U1"/>
</dbReference>
<gene>
    <name evidence="4" type="ORF">FV139_16175</name>
</gene>
<dbReference type="Proteomes" id="UP000321039">
    <property type="component" value="Unassembled WGS sequence"/>
</dbReference>
<evidence type="ECO:0000313" key="4">
    <source>
        <dbReference type="EMBL" id="TXS91273.1"/>
    </source>
</evidence>
<protein>
    <submittedName>
        <fullName evidence="4">TIGR01777 family protein</fullName>
    </submittedName>
</protein>
<evidence type="ECO:0000259" key="2">
    <source>
        <dbReference type="Pfam" id="PF01370"/>
    </source>
</evidence>
<comment type="caution">
    <text evidence="4">The sequence shown here is derived from an EMBL/GenBank/DDBJ whole genome shotgun (WGS) entry which is preliminary data.</text>
</comment>
<organism evidence="4 5">
    <name type="scientific">Parahaliea maris</name>
    <dbReference type="NCBI Taxonomy" id="2716870"/>
    <lineage>
        <taxon>Bacteria</taxon>
        <taxon>Pseudomonadati</taxon>
        <taxon>Pseudomonadota</taxon>
        <taxon>Gammaproteobacteria</taxon>
        <taxon>Cellvibrionales</taxon>
        <taxon>Halieaceae</taxon>
        <taxon>Parahaliea</taxon>
    </lineage>
</organism>
<evidence type="ECO:0000256" key="1">
    <source>
        <dbReference type="ARBA" id="ARBA00009353"/>
    </source>
</evidence>